<evidence type="ECO:0000256" key="5">
    <source>
        <dbReference type="ARBA" id="ARBA00022679"/>
    </source>
</evidence>
<name>A0A521G0G2_9BACT</name>
<keyword evidence="6 11" id="KW-0547">Nucleotide-binding</keyword>
<organism evidence="12 13">
    <name type="scientific">Candidatus Electronema aureum</name>
    <dbReference type="NCBI Taxonomy" id="2005002"/>
    <lineage>
        <taxon>Bacteria</taxon>
        <taxon>Pseudomonadati</taxon>
        <taxon>Thermodesulfobacteriota</taxon>
        <taxon>Desulfobulbia</taxon>
        <taxon>Desulfobulbales</taxon>
        <taxon>Desulfobulbaceae</taxon>
        <taxon>Candidatus Electronema</taxon>
    </lineage>
</organism>
<dbReference type="CDD" id="cd00464">
    <property type="entry name" value="SK"/>
    <property type="match status" value="1"/>
</dbReference>
<comment type="subunit">
    <text evidence="11">Monomer.</text>
</comment>
<accession>A0A521G0G2</accession>
<evidence type="ECO:0000256" key="1">
    <source>
        <dbReference type="ARBA" id="ARBA00004842"/>
    </source>
</evidence>
<comment type="subcellular location">
    <subcellularLocation>
        <location evidence="11">Cytoplasm</location>
    </subcellularLocation>
</comment>
<dbReference type="PRINTS" id="PR01100">
    <property type="entry name" value="SHIKIMTKNASE"/>
</dbReference>
<keyword evidence="8 11" id="KW-0067">ATP-binding</keyword>
<dbReference type="GO" id="GO:0005524">
    <property type="term" value="F:ATP binding"/>
    <property type="evidence" value="ECO:0007669"/>
    <property type="project" value="UniProtKB-UniRule"/>
</dbReference>
<sequence length="213" mass="23456">MCAKCCNLTAGETERGKWHKVELMNEADARRTGLIVLTGFRATGKTAVGRLLAQLCGYEFADTDAMLIKRMGCSIAEAIAQQGWQYFREQERLLLVELASWRNTVIATGGGAILHQQEWELLRKQAFVIWLRTELASTLARLRQDENTAGQRPALPCQASGQGLEAETAALLAEREPLYQAGSDVVVETAERTAGEVAEAVCSRIGLKQFNKN</sequence>
<keyword evidence="7 11" id="KW-0418">Kinase</keyword>
<feature type="binding site" evidence="11">
    <location>
        <begin position="42"/>
        <end position="47"/>
    </location>
    <ligand>
        <name>ATP</name>
        <dbReference type="ChEBI" id="CHEBI:30616"/>
    </ligand>
</feature>
<dbReference type="PANTHER" id="PTHR21087:SF16">
    <property type="entry name" value="SHIKIMATE KINASE 1, CHLOROPLASTIC"/>
    <property type="match status" value="1"/>
</dbReference>
<keyword evidence="11" id="KW-0479">Metal-binding</keyword>
<dbReference type="EMBL" id="NQJD01000024">
    <property type="protein sequence ID" value="TAA74514.1"/>
    <property type="molecule type" value="Genomic_DNA"/>
</dbReference>
<feature type="binding site" evidence="11">
    <location>
        <position position="175"/>
    </location>
    <ligand>
        <name>substrate</name>
    </ligand>
</feature>
<keyword evidence="13" id="KW-1185">Reference proteome</keyword>
<dbReference type="SUPFAM" id="SSF52540">
    <property type="entry name" value="P-loop containing nucleoside triphosphate hydrolases"/>
    <property type="match status" value="1"/>
</dbReference>
<dbReference type="Gene3D" id="3.40.50.300">
    <property type="entry name" value="P-loop containing nucleotide triphosphate hydrolases"/>
    <property type="match status" value="1"/>
</dbReference>
<dbReference type="GO" id="GO:0009423">
    <property type="term" value="P:chorismate biosynthetic process"/>
    <property type="evidence" value="ECO:0007669"/>
    <property type="project" value="UniProtKB-UniRule"/>
</dbReference>
<dbReference type="PANTHER" id="PTHR21087">
    <property type="entry name" value="SHIKIMATE KINASE"/>
    <property type="match status" value="1"/>
</dbReference>
<protein>
    <recommendedName>
        <fullName evidence="3 11">Shikimate kinase</fullName>
        <shortName evidence="11">SK</shortName>
        <ecNumber evidence="3 11">2.7.1.71</ecNumber>
    </recommendedName>
</protein>
<comment type="similarity">
    <text evidence="2 11">Belongs to the shikimate kinase family.</text>
</comment>
<dbReference type="GO" id="GO:0004765">
    <property type="term" value="F:shikimate kinase activity"/>
    <property type="evidence" value="ECO:0007669"/>
    <property type="project" value="UniProtKB-UniRule"/>
</dbReference>
<comment type="caution">
    <text evidence="12">The sequence shown here is derived from an EMBL/GenBank/DDBJ whole genome shotgun (WGS) entry which is preliminary data.</text>
</comment>
<keyword evidence="11" id="KW-0460">Magnesium</keyword>
<gene>
    <name evidence="11" type="primary">aroK</name>
    <name evidence="12" type="ORF">CDV28_12418</name>
</gene>
<comment type="function">
    <text evidence="11">Catalyzes the specific phosphorylation of the 3-hydroxyl group of shikimic acid using ATP as a cosubstrate.</text>
</comment>
<evidence type="ECO:0000256" key="9">
    <source>
        <dbReference type="ARBA" id="ARBA00023141"/>
    </source>
</evidence>
<evidence type="ECO:0000256" key="3">
    <source>
        <dbReference type="ARBA" id="ARBA00012154"/>
    </source>
</evidence>
<feature type="binding site" evidence="11">
    <location>
        <position position="192"/>
    </location>
    <ligand>
        <name>ATP</name>
        <dbReference type="ChEBI" id="CHEBI:30616"/>
    </ligand>
</feature>
<dbReference type="Pfam" id="PF01202">
    <property type="entry name" value="SKI"/>
    <property type="match status" value="1"/>
</dbReference>
<dbReference type="GO" id="GO:0009073">
    <property type="term" value="P:aromatic amino acid family biosynthetic process"/>
    <property type="evidence" value="ECO:0007669"/>
    <property type="project" value="UniProtKB-KW"/>
</dbReference>
<dbReference type="EC" id="2.7.1.71" evidence="3 11"/>
<evidence type="ECO:0000256" key="7">
    <source>
        <dbReference type="ARBA" id="ARBA00022777"/>
    </source>
</evidence>
<evidence type="ECO:0000313" key="13">
    <source>
        <dbReference type="Proteomes" id="UP000316238"/>
    </source>
</evidence>
<evidence type="ECO:0000256" key="11">
    <source>
        <dbReference type="HAMAP-Rule" id="MF_00109"/>
    </source>
</evidence>
<dbReference type="InterPro" id="IPR027417">
    <property type="entry name" value="P-loop_NTPase"/>
</dbReference>
<evidence type="ECO:0000256" key="6">
    <source>
        <dbReference type="ARBA" id="ARBA00022741"/>
    </source>
</evidence>
<keyword evidence="11" id="KW-0963">Cytoplasm</keyword>
<dbReference type="InterPro" id="IPR023000">
    <property type="entry name" value="Shikimate_kinase_CS"/>
</dbReference>
<comment type="catalytic activity">
    <reaction evidence="10 11">
        <text>shikimate + ATP = 3-phosphoshikimate + ADP + H(+)</text>
        <dbReference type="Rhea" id="RHEA:13121"/>
        <dbReference type="ChEBI" id="CHEBI:15378"/>
        <dbReference type="ChEBI" id="CHEBI:30616"/>
        <dbReference type="ChEBI" id="CHEBI:36208"/>
        <dbReference type="ChEBI" id="CHEBI:145989"/>
        <dbReference type="ChEBI" id="CHEBI:456216"/>
        <dbReference type="EC" id="2.7.1.71"/>
    </reaction>
</comment>
<keyword evidence="9 11" id="KW-0057">Aromatic amino acid biosynthesis</keyword>
<evidence type="ECO:0000256" key="4">
    <source>
        <dbReference type="ARBA" id="ARBA00022605"/>
    </source>
</evidence>
<dbReference type="InterPro" id="IPR031322">
    <property type="entry name" value="Shikimate/glucono_kinase"/>
</dbReference>
<keyword evidence="4 11" id="KW-0028">Amino-acid biosynthesis</keyword>
<dbReference type="PROSITE" id="PS01128">
    <property type="entry name" value="SHIKIMATE_KINASE"/>
    <property type="match status" value="1"/>
</dbReference>
<dbReference type="GO" id="GO:0005829">
    <property type="term" value="C:cytosol"/>
    <property type="evidence" value="ECO:0007669"/>
    <property type="project" value="TreeGrafter"/>
</dbReference>
<proteinExistence type="inferred from homology"/>
<evidence type="ECO:0000256" key="10">
    <source>
        <dbReference type="ARBA" id="ARBA00048567"/>
    </source>
</evidence>
<evidence type="ECO:0000256" key="8">
    <source>
        <dbReference type="ARBA" id="ARBA00022840"/>
    </source>
</evidence>
<reference evidence="12" key="1">
    <citation type="submission" date="2017-07" db="EMBL/GenBank/DDBJ databases">
        <title>The cable genome - Insights into the physiology and evolution of filamentous bacteria capable of sulfide oxidation via long distance electron transfer.</title>
        <authorList>
            <person name="Thorup C."/>
            <person name="Bjerg J.T."/>
            <person name="Schreiber L."/>
            <person name="Nielsen L.P."/>
            <person name="Kjeldsen K.U."/>
            <person name="Boesen T."/>
            <person name="Boggild A."/>
            <person name="Meysman F."/>
            <person name="Geelhoed J."/>
            <person name="Schramm A."/>
        </authorList>
    </citation>
    <scope>NUCLEOTIDE SEQUENCE [LARGE SCALE GENOMIC DNA]</scope>
    <source>
        <strain evidence="12">GS</strain>
    </source>
</reference>
<feature type="binding site" evidence="11">
    <location>
        <position position="110"/>
    </location>
    <ligand>
        <name>substrate</name>
    </ligand>
</feature>
<keyword evidence="5 11" id="KW-0808">Transferase</keyword>
<comment type="cofactor">
    <cofactor evidence="11">
        <name>Mg(2+)</name>
        <dbReference type="ChEBI" id="CHEBI:18420"/>
    </cofactor>
    <text evidence="11">Binds 1 Mg(2+) ion per subunit.</text>
</comment>
<evidence type="ECO:0000256" key="2">
    <source>
        <dbReference type="ARBA" id="ARBA00006997"/>
    </source>
</evidence>
<evidence type="ECO:0000313" key="12">
    <source>
        <dbReference type="EMBL" id="TAA74514.1"/>
    </source>
</evidence>
<dbReference type="InterPro" id="IPR000623">
    <property type="entry name" value="Shikimate_kinase/TSH1"/>
</dbReference>
<dbReference type="HAMAP" id="MF_00109">
    <property type="entry name" value="Shikimate_kinase"/>
    <property type="match status" value="1"/>
</dbReference>
<feature type="binding site" evidence="11">
    <location>
        <position position="152"/>
    </location>
    <ligand>
        <name>ATP</name>
        <dbReference type="ChEBI" id="CHEBI:30616"/>
    </ligand>
</feature>
<dbReference type="GO" id="GO:0008652">
    <property type="term" value="P:amino acid biosynthetic process"/>
    <property type="evidence" value="ECO:0007669"/>
    <property type="project" value="UniProtKB-KW"/>
</dbReference>
<feature type="binding site" evidence="11">
    <location>
        <position position="88"/>
    </location>
    <ligand>
        <name>substrate</name>
    </ligand>
</feature>
<dbReference type="GO" id="GO:0000287">
    <property type="term" value="F:magnesium ion binding"/>
    <property type="evidence" value="ECO:0007669"/>
    <property type="project" value="UniProtKB-UniRule"/>
</dbReference>
<comment type="pathway">
    <text evidence="1 11">Metabolic intermediate biosynthesis; chorismate biosynthesis; chorismate from D-erythrose 4-phosphate and phosphoenolpyruvate: step 5/7.</text>
</comment>
<dbReference type="Proteomes" id="UP000316238">
    <property type="component" value="Unassembled WGS sequence"/>
</dbReference>
<dbReference type="AlphaFoldDB" id="A0A521G0G2"/>
<feature type="binding site" evidence="11">
    <location>
        <position position="46"/>
    </location>
    <ligand>
        <name>Mg(2+)</name>
        <dbReference type="ChEBI" id="CHEBI:18420"/>
    </ligand>
</feature>
<dbReference type="UniPathway" id="UPA00053">
    <property type="reaction ID" value="UER00088"/>
</dbReference>
<feature type="binding site" evidence="11">
    <location>
        <position position="64"/>
    </location>
    <ligand>
        <name>substrate</name>
    </ligand>
</feature>